<dbReference type="Gene3D" id="1.10.150.320">
    <property type="entry name" value="Photosystem II 12 kDa extrinsic protein"/>
    <property type="match status" value="1"/>
</dbReference>
<accession>A0ABT8VQQ3</accession>
<dbReference type="SMART" id="SM00278">
    <property type="entry name" value="HhH1"/>
    <property type="match status" value="1"/>
</dbReference>
<evidence type="ECO:0000313" key="2">
    <source>
        <dbReference type="EMBL" id="MDO3694277.1"/>
    </source>
</evidence>
<organism evidence="2 3">
    <name type="scientific">Wenyingzhuangia gilva</name>
    <dbReference type="NCBI Taxonomy" id="3057677"/>
    <lineage>
        <taxon>Bacteria</taxon>
        <taxon>Pseudomonadati</taxon>
        <taxon>Bacteroidota</taxon>
        <taxon>Flavobacteriia</taxon>
        <taxon>Flavobacteriales</taxon>
        <taxon>Flavobacteriaceae</taxon>
        <taxon>Wenyingzhuangia</taxon>
    </lineage>
</organism>
<sequence>MKFKMSHFVYSKSQRNGIFFLIFIAIVFQCVLLFCSNSQQSSFTVSPVSKKLQSQLDSVLLINETKRLKIFPFNPNYLSDYKAYQLGMSVDEIDRLMTFRSSGKYINSSKDFQEVTQVSDSLLNIIAPYFKFPDWVSKKTSASMNIKKTKIIVKDINTATLEELIKVKGIGEKRASSIIKYRSLLGGYTYNEQLKEVWGIPPDVLKQIQKEFQVLSIPKIDKININTASENQLSKIVYINSKLAKSIIAYRKEVAEIQNLAELKIIRDFPKDKFNLISLYLHAY</sequence>
<evidence type="ECO:0000259" key="1">
    <source>
        <dbReference type="SMART" id="SM00278"/>
    </source>
</evidence>
<dbReference type="PANTHER" id="PTHR21180">
    <property type="entry name" value="ENDONUCLEASE/EXONUCLEASE/PHOSPHATASE FAMILY DOMAIN-CONTAINING PROTEIN 1"/>
    <property type="match status" value="1"/>
</dbReference>
<dbReference type="Pfam" id="PF12836">
    <property type="entry name" value="HHH_3"/>
    <property type="match status" value="2"/>
</dbReference>
<dbReference type="EMBL" id="JAUMIT010000002">
    <property type="protein sequence ID" value="MDO3694277.1"/>
    <property type="molecule type" value="Genomic_DNA"/>
</dbReference>
<dbReference type="InterPro" id="IPR003583">
    <property type="entry name" value="Hlx-hairpin-Hlx_DNA-bd_motif"/>
</dbReference>
<evidence type="ECO:0000313" key="3">
    <source>
        <dbReference type="Proteomes" id="UP001168642"/>
    </source>
</evidence>
<feature type="domain" description="Helix-hairpin-helix DNA-binding motif class 1" evidence="1">
    <location>
        <begin position="162"/>
        <end position="181"/>
    </location>
</feature>
<dbReference type="Proteomes" id="UP001168642">
    <property type="component" value="Unassembled WGS sequence"/>
</dbReference>
<dbReference type="SUPFAM" id="SSF47781">
    <property type="entry name" value="RuvA domain 2-like"/>
    <property type="match status" value="2"/>
</dbReference>
<keyword evidence="3" id="KW-1185">Reference proteome</keyword>
<reference evidence="2" key="1">
    <citation type="submission" date="2023-07" db="EMBL/GenBank/DDBJ databases">
        <title>Wenyingzhuangia sp. chi5 genome sequencing and assembly.</title>
        <authorList>
            <person name="Park S."/>
        </authorList>
    </citation>
    <scope>NUCLEOTIDE SEQUENCE</scope>
    <source>
        <strain evidence="2">Chi5</strain>
    </source>
</reference>
<name>A0ABT8VQQ3_9FLAO</name>
<dbReference type="Gene3D" id="1.10.150.280">
    <property type="entry name" value="AF1531-like domain"/>
    <property type="match status" value="1"/>
</dbReference>
<dbReference type="PANTHER" id="PTHR21180:SF32">
    <property type="entry name" value="ENDONUCLEASE_EXONUCLEASE_PHOSPHATASE FAMILY DOMAIN-CONTAINING PROTEIN 1"/>
    <property type="match status" value="1"/>
</dbReference>
<dbReference type="InterPro" id="IPR051675">
    <property type="entry name" value="Endo/Exo/Phosphatase_dom_1"/>
</dbReference>
<dbReference type="InterPro" id="IPR010994">
    <property type="entry name" value="RuvA_2-like"/>
</dbReference>
<proteinExistence type="predicted"/>
<comment type="caution">
    <text evidence="2">The sequence shown here is derived from an EMBL/GenBank/DDBJ whole genome shotgun (WGS) entry which is preliminary data.</text>
</comment>
<dbReference type="RefSeq" id="WP_302883536.1">
    <property type="nucleotide sequence ID" value="NZ_JAUMIT010000002.1"/>
</dbReference>
<gene>
    <name evidence="2" type="ORF">QVZ41_05360</name>
</gene>
<protein>
    <submittedName>
        <fullName evidence="2">Helix-hairpin-helix domain-containing protein</fullName>
    </submittedName>
</protein>